<keyword evidence="4 6" id="KW-0472">Membrane</keyword>
<gene>
    <name evidence="7" type="ORF">QFZ22_007591</name>
</gene>
<sequence length="94" mass="10501">MLFRVVVPHLRPVILFAIITSTIGGLQIFTVTIVLYLWQKSFNDLQFGYGAAMGWILFALSAVFAVISWRLVSGGDRDNRRGIPLLHKGGRNGR</sequence>
<protein>
    <submittedName>
        <fullName evidence="7">ABC-type sugar transport system permease subunit</fullName>
    </submittedName>
</protein>
<dbReference type="AlphaFoldDB" id="A0AAW8FRG9"/>
<dbReference type="GO" id="GO:0016020">
    <property type="term" value="C:membrane"/>
    <property type="evidence" value="ECO:0007669"/>
    <property type="project" value="UniProtKB-SubCell"/>
</dbReference>
<evidence type="ECO:0000256" key="5">
    <source>
        <dbReference type="SAM" id="MobiDB-lite"/>
    </source>
</evidence>
<evidence type="ECO:0000313" key="7">
    <source>
        <dbReference type="EMBL" id="MDQ0911606.1"/>
    </source>
</evidence>
<evidence type="ECO:0000313" key="8">
    <source>
        <dbReference type="Proteomes" id="UP001234216"/>
    </source>
</evidence>
<evidence type="ECO:0000256" key="1">
    <source>
        <dbReference type="ARBA" id="ARBA00004141"/>
    </source>
</evidence>
<evidence type="ECO:0000256" key="4">
    <source>
        <dbReference type="ARBA" id="ARBA00023136"/>
    </source>
</evidence>
<name>A0AAW8FRG9_9ACTN</name>
<evidence type="ECO:0000256" key="3">
    <source>
        <dbReference type="ARBA" id="ARBA00022989"/>
    </source>
</evidence>
<proteinExistence type="predicted"/>
<keyword evidence="7" id="KW-0762">Sugar transport</keyword>
<dbReference type="Gene3D" id="1.10.3720.10">
    <property type="entry name" value="MetI-like"/>
    <property type="match status" value="1"/>
</dbReference>
<keyword evidence="2 6" id="KW-0812">Transmembrane</keyword>
<evidence type="ECO:0000256" key="2">
    <source>
        <dbReference type="ARBA" id="ARBA00022692"/>
    </source>
</evidence>
<feature type="transmembrane region" description="Helical" evidence="6">
    <location>
        <begin position="12"/>
        <end position="38"/>
    </location>
</feature>
<keyword evidence="3 6" id="KW-1133">Transmembrane helix</keyword>
<organism evidence="7 8">
    <name type="scientific">Streptomyces canus</name>
    <dbReference type="NCBI Taxonomy" id="58343"/>
    <lineage>
        <taxon>Bacteria</taxon>
        <taxon>Bacillati</taxon>
        <taxon>Actinomycetota</taxon>
        <taxon>Actinomycetes</taxon>
        <taxon>Kitasatosporales</taxon>
        <taxon>Streptomycetaceae</taxon>
        <taxon>Streptomyces</taxon>
        <taxon>Streptomyces aurantiacus group</taxon>
    </lineage>
</organism>
<reference evidence="7" key="1">
    <citation type="submission" date="2023-07" db="EMBL/GenBank/DDBJ databases">
        <title>Comparative genomics of wheat-associated soil bacteria to identify genetic determinants of phenazine resistance.</title>
        <authorList>
            <person name="Mouncey N."/>
        </authorList>
    </citation>
    <scope>NUCLEOTIDE SEQUENCE</scope>
    <source>
        <strain evidence="7">V4I22</strain>
    </source>
</reference>
<comment type="caution">
    <text evidence="7">The sequence shown here is derived from an EMBL/GenBank/DDBJ whole genome shotgun (WGS) entry which is preliminary data.</text>
</comment>
<comment type="subcellular location">
    <subcellularLocation>
        <location evidence="1">Membrane</location>
        <topology evidence="1">Multi-pass membrane protein</topology>
    </subcellularLocation>
</comment>
<feature type="region of interest" description="Disordered" evidence="5">
    <location>
        <begin position="75"/>
        <end position="94"/>
    </location>
</feature>
<dbReference type="SUPFAM" id="SSF161098">
    <property type="entry name" value="MetI-like"/>
    <property type="match status" value="1"/>
</dbReference>
<dbReference type="Proteomes" id="UP001234216">
    <property type="component" value="Unassembled WGS sequence"/>
</dbReference>
<keyword evidence="7" id="KW-0813">Transport</keyword>
<evidence type="ECO:0000256" key="6">
    <source>
        <dbReference type="SAM" id="Phobius"/>
    </source>
</evidence>
<accession>A0AAW8FRG9</accession>
<dbReference type="InterPro" id="IPR035906">
    <property type="entry name" value="MetI-like_sf"/>
</dbReference>
<feature type="transmembrane region" description="Helical" evidence="6">
    <location>
        <begin position="50"/>
        <end position="72"/>
    </location>
</feature>
<dbReference type="EMBL" id="JAUSZV010000005">
    <property type="protein sequence ID" value="MDQ0911606.1"/>
    <property type="molecule type" value="Genomic_DNA"/>
</dbReference>